<dbReference type="EMBL" id="PEZF01000100">
    <property type="protein sequence ID" value="PIS16603.1"/>
    <property type="molecule type" value="Genomic_DNA"/>
</dbReference>
<organism evidence="2 3">
    <name type="scientific">Candidatus Portnoybacteria bacterium CG09_land_8_20_14_0_10_44_13</name>
    <dbReference type="NCBI Taxonomy" id="1974811"/>
    <lineage>
        <taxon>Bacteria</taxon>
        <taxon>Candidatus Portnoyibacteriota</taxon>
    </lineage>
</organism>
<dbReference type="AlphaFoldDB" id="A0A2H0WVB7"/>
<name>A0A2H0WVB7_9BACT</name>
<gene>
    <name evidence="2" type="ORF">COT61_03000</name>
</gene>
<reference evidence="3" key="1">
    <citation type="submission" date="2017-09" db="EMBL/GenBank/DDBJ databases">
        <title>Depth-based differentiation of microbial function through sediment-hosted aquifers and enrichment of novel symbionts in the deep terrestrial subsurface.</title>
        <authorList>
            <person name="Probst A.J."/>
            <person name="Ladd B."/>
            <person name="Jarett J.K."/>
            <person name="Geller-Mcgrath D.E."/>
            <person name="Sieber C.M.K."/>
            <person name="Emerson J.B."/>
            <person name="Anantharaman K."/>
            <person name="Thomas B.C."/>
            <person name="Malmstrom R."/>
            <person name="Stieglmeier M."/>
            <person name="Klingl A."/>
            <person name="Woyke T."/>
            <person name="Ryan C.M."/>
            <person name="Banfield J.F."/>
        </authorList>
    </citation>
    <scope>NUCLEOTIDE SEQUENCE [LARGE SCALE GENOMIC DNA]</scope>
</reference>
<proteinExistence type="predicted"/>
<dbReference type="Proteomes" id="UP000229080">
    <property type="component" value="Unassembled WGS sequence"/>
</dbReference>
<comment type="caution">
    <text evidence="2">The sequence shown here is derived from an EMBL/GenBank/DDBJ whole genome shotgun (WGS) entry which is preliminary data.</text>
</comment>
<feature type="region of interest" description="Disordered" evidence="1">
    <location>
        <begin position="1"/>
        <end position="31"/>
    </location>
</feature>
<protein>
    <submittedName>
        <fullName evidence="2">Uncharacterized protein</fullName>
    </submittedName>
</protein>
<evidence type="ECO:0000313" key="3">
    <source>
        <dbReference type="Proteomes" id="UP000229080"/>
    </source>
</evidence>
<evidence type="ECO:0000313" key="2">
    <source>
        <dbReference type="EMBL" id="PIS16603.1"/>
    </source>
</evidence>
<sequence>MAAMKRPQKNNTTPRDKKTPHKHTSTTSQQGIRCQKCGDTKNLQKVIATYDNEQSILIFCVKCTAAFERMKQKRAGADKSLTAAQYAMLVVEFLADKNPALEGSCCQKCGQNGRERMGRHHPYPQRHFGRMIILCNHCHENIEQEIFQQELVDKKTLRELPKEEYAKLTLRFISNDAENKRLEKVLSKYPHPTRDELEELRGTNQLLNDVIIELARTSVKIENISAYLKEKGGRRASWLLDKARKMQRASLSLQELKKDFLEIEDAIKDRQSLD</sequence>
<evidence type="ECO:0000256" key="1">
    <source>
        <dbReference type="SAM" id="MobiDB-lite"/>
    </source>
</evidence>
<accession>A0A2H0WVB7</accession>